<dbReference type="AlphaFoldDB" id="A0A8H4QJT4"/>
<accession>A0A8H4QJT4</accession>
<sequence length="83" mass="9381">MLSRISAVRAIPRAFATRSYVTGRTEGSVAQSKGFNKKEKAHEGMRLLLEQLEKLRAQIKAKQAEIDSLEKQHDELEQSAKKN</sequence>
<evidence type="ECO:0000256" key="1">
    <source>
        <dbReference type="SAM" id="Coils"/>
    </source>
</evidence>
<reference evidence="2 3" key="1">
    <citation type="submission" date="2019-12" db="EMBL/GenBank/DDBJ databases">
        <authorList>
            <person name="Floudas D."/>
            <person name="Bentzer J."/>
            <person name="Ahren D."/>
            <person name="Johansson T."/>
            <person name="Persson P."/>
            <person name="Tunlid A."/>
        </authorList>
    </citation>
    <scope>NUCLEOTIDE SEQUENCE [LARGE SCALE GENOMIC DNA]</scope>
    <source>
        <strain evidence="2 3">CBS 102.39</strain>
    </source>
</reference>
<proteinExistence type="predicted"/>
<evidence type="ECO:0000313" key="3">
    <source>
        <dbReference type="Proteomes" id="UP000521872"/>
    </source>
</evidence>
<evidence type="ECO:0008006" key="4">
    <source>
        <dbReference type="Google" id="ProtNLM"/>
    </source>
</evidence>
<dbReference type="EMBL" id="JAACJL010000057">
    <property type="protein sequence ID" value="KAF4612410.1"/>
    <property type="molecule type" value="Genomic_DNA"/>
</dbReference>
<feature type="coiled-coil region" evidence="1">
    <location>
        <begin position="38"/>
        <end position="79"/>
    </location>
</feature>
<gene>
    <name evidence="2" type="ORF">D9613_003740</name>
</gene>
<organism evidence="2 3">
    <name type="scientific">Agrocybe pediades</name>
    <dbReference type="NCBI Taxonomy" id="84607"/>
    <lineage>
        <taxon>Eukaryota</taxon>
        <taxon>Fungi</taxon>
        <taxon>Dikarya</taxon>
        <taxon>Basidiomycota</taxon>
        <taxon>Agaricomycotina</taxon>
        <taxon>Agaricomycetes</taxon>
        <taxon>Agaricomycetidae</taxon>
        <taxon>Agaricales</taxon>
        <taxon>Agaricineae</taxon>
        <taxon>Strophariaceae</taxon>
        <taxon>Agrocybe</taxon>
    </lineage>
</organism>
<keyword evidence="3" id="KW-1185">Reference proteome</keyword>
<name>A0A8H4QJT4_9AGAR</name>
<protein>
    <recommendedName>
        <fullName evidence="4">Mitochondrial ATPase inhibitor</fullName>
    </recommendedName>
</protein>
<evidence type="ECO:0000313" key="2">
    <source>
        <dbReference type="EMBL" id="KAF4612410.1"/>
    </source>
</evidence>
<comment type="caution">
    <text evidence="2">The sequence shown here is derived from an EMBL/GenBank/DDBJ whole genome shotgun (WGS) entry which is preliminary data.</text>
</comment>
<dbReference type="Proteomes" id="UP000521872">
    <property type="component" value="Unassembled WGS sequence"/>
</dbReference>
<keyword evidence="1" id="KW-0175">Coiled coil</keyword>